<evidence type="ECO:0000256" key="8">
    <source>
        <dbReference type="ARBA" id="ARBA00023027"/>
    </source>
</evidence>
<evidence type="ECO:0000256" key="3">
    <source>
        <dbReference type="ARBA" id="ARBA00012228"/>
    </source>
</evidence>
<dbReference type="InterPro" id="IPR004443">
    <property type="entry name" value="YjeF_N_dom"/>
</dbReference>
<keyword evidence="14" id="KW-1185">Reference proteome</keyword>
<dbReference type="InterPro" id="IPR036652">
    <property type="entry name" value="YjeF_N_dom_sf"/>
</dbReference>
<dbReference type="GO" id="GO:0052856">
    <property type="term" value="F:NAD(P)HX epimerase activity"/>
    <property type="evidence" value="ECO:0007669"/>
    <property type="project" value="UniProtKB-UniRule"/>
</dbReference>
<dbReference type="FunFam" id="3.40.50.10260:FF:000002">
    <property type="entry name" value="NAD(P)H-hydrate epimerase"/>
    <property type="match status" value="1"/>
</dbReference>
<dbReference type="EMBL" id="JAZDUA010000436">
    <property type="protein sequence ID" value="KAK7792639.1"/>
    <property type="molecule type" value="Genomic_DNA"/>
</dbReference>
<keyword evidence="5 11" id="KW-0547">Nucleotide-binding</keyword>
<accession>A0AAN9Z2G2</accession>
<comment type="cofactor">
    <cofactor evidence="11">
        <name>K(+)</name>
        <dbReference type="ChEBI" id="CHEBI:29103"/>
    </cofactor>
    <text evidence="11">Binds 1 potassium ion per subunit.</text>
</comment>
<evidence type="ECO:0000256" key="1">
    <source>
        <dbReference type="ARBA" id="ARBA00000013"/>
    </source>
</evidence>
<dbReference type="GO" id="GO:0046872">
    <property type="term" value="F:metal ion binding"/>
    <property type="evidence" value="ECO:0007669"/>
    <property type="project" value="UniProtKB-KW"/>
</dbReference>
<dbReference type="AlphaFoldDB" id="A0AAN9Z2G2"/>
<keyword evidence="6" id="KW-0521">NADP</keyword>
<comment type="similarity">
    <text evidence="11">Belongs to the NnrE/AIBP family.</text>
</comment>
<dbReference type="GO" id="GO:0005739">
    <property type="term" value="C:mitochondrion"/>
    <property type="evidence" value="ECO:0007669"/>
    <property type="project" value="TreeGrafter"/>
</dbReference>
<evidence type="ECO:0000256" key="2">
    <source>
        <dbReference type="ARBA" id="ARBA00000909"/>
    </source>
</evidence>
<dbReference type="Pfam" id="PF03853">
    <property type="entry name" value="YjeF_N"/>
    <property type="match status" value="1"/>
</dbReference>
<dbReference type="NCBIfam" id="TIGR00197">
    <property type="entry name" value="yjeF_nterm"/>
    <property type="match status" value="1"/>
</dbReference>
<dbReference type="PANTHER" id="PTHR13232">
    <property type="entry name" value="NAD(P)H-HYDRATE EPIMERASE"/>
    <property type="match status" value="1"/>
</dbReference>
<feature type="binding site" evidence="11">
    <location>
        <position position="95"/>
    </location>
    <ligand>
        <name>K(+)</name>
        <dbReference type="ChEBI" id="CHEBI:29103"/>
    </ligand>
</feature>
<evidence type="ECO:0000256" key="5">
    <source>
        <dbReference type="ARBA" id="ARBA00022741"/>
    </source>
</evidence>
<evidence type="ECO:0000256" key="7">
    <source>
        <dbReference type="ARBA" id="ARBA00022958"/>
    </source>
</evidence>
<feature type="binding site" evidence="11">
    <location>
        <position position="195"/>
    </location>
    <ligand>
        <name>K(+)</name>
        <dbReference type="ChEBI" id="CHEBI:29103"/>
    </ligand>
</feature>
<evidence type="ECO:0000256" key="10">
    <source>
        <dbReference type="ARBA" id="ARBA00041210"/>
    </source>
</evidence>
<dbReference type="Gene3D" id="3.40.50.10260">
    <property type="entry name" value="YjeF N-terminal domain"/>
    <property type="match status" value="1"/>
</dbReference>
<sequence>MFSQQGLRLYRFLRHINKKGTEFSSLRNKYCTYTMKYLEQNEAINIDQELFTTYKFSVDQLMELAGLSCAVSIAECYPLKKINKAVLVCCGPGNNGGDGLVCARHLKLFGYNPVVYYPKRTEKELYQNLTVQCKAMEIPFLEQVPDVNELNCTYDILVDALFGFSFKPPVRPEFASILDGLQETHTPICSIDIPSGWDVETGIPASGGIKPELLISLTAPKKCANTFKGKYHYLGGRFVPPALATKYNLNLPDYPGTSCCIKLN</sequence>
<organism evidence="13 14">
    <name type="scientific">Gryllus longicercus</name>
    <dbReference type="NCBI Taxonomy" id="2509291"/>
    <lineage>
        <taxon>Eukaryota</taxon>
        <taxon>Metazoa</taxon>
        <taxon>Ecdysozoa</taxon>
        <taxon>Arthropoda</taxon>
        <taxon>Hexapoda</taxon>
        <taxon>Insecta</taxon>
        <taxon>Pterygota</taxon>
        <taxon>Neoptera</taxon>
        <taxon>Polyneoptera</taxon>
        <taxon>Orthoptera</taxon>
        <taxon>Ensifera</taxon>
        <taxon>Gryllidea</taxon>
        <taxon>Grylloidea</taxon>
        <taxon>Gryllidae</taxon>
        <taxon>Gryllinae</taxon>
        <taxon>Gryllus</taxon>
    </lineage>
</organism>
<dbReference type="PROSITE" id="PS51385">
    <property type="entry name" value="YJEF_N"/>
    <property type="match status" value="1"/>
</dbReference>
<evidence type="ECO:0000313" key="14">
    <source>
        <dbReference type="Proteomes" id="UP001378592"/>
    </source>
</evidence>
<dbReference type="SUPFAM" id="SSF64153">
    <property type="entry name" value="YjeF N-terminal domain-like"/>
    <property type="match status" value="1"/>
</dbReference>
<keyword evidence="8 11" id="KW-0520">NAD</keyword>
<evidence type="ECO:0000259" key="12">
    <source>
        <dbReference type="PROSITE" id="PS51385"/>
    </source>
</evidence>
<feature type="binding site" evidence="11">
    <location>
        <begin position="163"/>
        <end position="169"/>
    </location>
    <ligand>
        <name>(6S)-NADPHX</name>
        <dbReference type="ChEBI" id="CHEBI:64076"/>
    </ligand>
</feature>
<keyword evidence="4 11" id="KW-0479">Metal-binding</keyword>
<dbReference type="HAMAP" id="MF_01966">
    <property type="entry name" value="NADHX_epimerase"/>
    <property type="match status" value="1"/>
</dbReference>
<name>A0AAN9Z2G2_9ORTH</name>
<comment type="function">
    <text evidence="11">Catalyzes the epimerization of the S- and R-forms of NAD(P)HX, a damaged form of NAD(P)H that is a result of enzymatic or heat-dependent hydration. This is a prerequisite for the S-specific NAD(P)H-hydrate dehydratase to allow the repair of both epimers of NAD(P)HX.</text>
</comment>
<evidence type="ECO:0000256" key="9">
    <source>
        <dbReference type="ARBA" id="ARBA00023235"/>
    </source>
</evidence>
<reference evidence="13 14" key="1">
    <citation type="submission" date="2024-03" db="EMBL/GenBank/DDBJ databases">
        <title>The genome assembly and annotation of the cricket Gryllus longicercus Weissman &amp; Gray.</title>
        <authorList>
            <person name="Szrajer S."/>
            <person name="Gray D."/>
            <person name="Ylla G."/>
        </authorList>
    </citation>
    <scope>NUCLEOTIDE SEQUENCE [LARGE SCALE GENOMIC DNA]</scope>
    <source>
        <strain evidence="13">DAG 2021-001</strain>
        <tissue evidence="13">Whole body minus gut</tissue>
    </source>
</reference>
<feature type="binding site" evidence="11">
    <location>
        <position position="159"/>
    </location>
    <ligand>
        <name>K(+)</name>
        <dbReference type="ChEBI" id="CHEBI:29103"/>
    </ligand>
</feature>
<evidence type="ECO:0000256" key="4">
    <source>
        <dbReference type="ARBA" id="ARBA00022723"/>
    </source>
</evidence>
<comment type="catalytic activity">
    <reaction evidence="1 11">
        <text>(6R)-NADHX = (6S)-NADHX</text>
        <dbReference type="Rhea" id="RHEA:32215"/>
        <dbReference type="ChEBI" id="CHEBI:64074"/>
        <dbReference type="ChEBI" id="CHEBI:64075"/>
        <dbReference type="EC" id="5.1.99.6"/>
    </reaction>
</comment>
<comment type="catalytic activity">
    <reaction evidence="2 11">
        <text>(6R)-NADPHX = (6S)-NADPHX</text>
        <dbReference type="Rhea" id="RHEA:32227"/>
        <dbReference type="ChEBI" id="CHEBI:64076"/>
        <dbReference type="ChEBI" id="CHEBI:64077"/>
        <dbReference type="EC" id="5.1.99.6"/>
    </reaction>
</comment>
<evidence type="ECO:0000256" key="6">
    <source>
        <dbReference type="ARBA" id="ARBA00022857"/>
    </source>
</evidence>
<evidence type="ECO:0000313" key="13">
    <source>
        <dbReference type="EMBL" id="KAK7792639.1"/>
    </source>
</evidence>
<keyword evidence="9 11" id="KW-0413">Isomerase</keyword>
<comment type="caution">
    <text evidence="11">Lacks conserved residue(s) required for the propagation of feature annotation.</text>
</comment>
<dbReference type="GO" id="GO:0000166">
    <property type="term" value="F:nucleotide binding"/>
    <property type="evidence" value="ECO:0007669"/>
    <property type="project" value="UniProtKB-KW"/>
</dbReference>
<evidence type="ECO:0000256" key="11">
    <source>
        <dbReference type="HAMAP-Rule" id="MF_03159"/>
    </source>
</evidence>
<protein>
    <recommendedName>
        <fullName evidence="3 11">NAD(P)H-hydrate epimerase</fullName>
        <ecNumber evidence="3 11">5.1.99.6</ecNumber>
    </recommendedName>
    <alternativeName>
        <fullName evidence="10 11">NAD(P)HX epimerase</fullName>
    </alternativeName>
</protein>
<dbReference type="EC" id="5.1.99.6" evidence="3 11"/>
<gene>
    <name evidence="13" type="ORF">R5R35_005099</name>
</gene>
<keyword evidence="7 11" id="KW-0630">Potassium</keyword>
<comment type="caution">
    <text evidence="13">The sequence shown here is derived from an EMBL/GenBank/DDBJ whole genome shotgun (WGS) entry which is preliminary data.</text>
</comment>
<dbReference type="PANTHER" id="PTHR13232:SF10">
    <property type="entry name" value="NAD(P)H-HYDRATE EPIMERASE"/>
    <property type="match status" value="1"/>
</dbReference>
<feature type="binding site" evidence="11">
    <location>
        <begin position="94"/>
        <end position="98"/>
    </location>
    <ligand>
        <name>(6S)-NADPHX</name>
        <dbReference type="ChEBI" id="CHEBI:64076"/>
    </ligand>
</feature>
<feature type="domain" description="YjeF N-terminal" evidence="12">
    <location>
        <begin position="43"/>
        <end position="251"/>
    </location>
</feature>
<proteinExistence type="inferred from homology"/>
<feature type="binding site" evidence="11">
    <location>
        <position position="192"/>
    </location>
    <ligand>
        <name>(6S)-NADPHX</name>
        <dbReference type="ChEBI" id="CHEBI:64076"/>
    </ligand>
</feature>
<dbReference type="InterPro" id="IPR032976">
    <property type="entry name" value="YJEFN_prot_NAXE-like"/>
</dbReference>
<dbReference type="Proteomes" id="UP001378592">
    <property type="component" value="Unassembled WGS sequence"/>
</dbReference>